<keyword evidence="4" id="KW-1000">Mitochondrion outer membrane</keyword>
<accession>A0A2G5B7U1</accession>
<dbReference type="InterPro" id="IPR002123">
    <property type="entry name" value="Plipid/glycerol_acylTrfase"/>
</dbReference>
<proteinExistence type="inferred from homology"/>
<name>A0A2G5B7U1_COERN</name>
<dbReference type="CDD" id="cd07989">
    <property type="entry name" value="LPLAT_AGPAT-like"/>
    <property type="match status" value="1"/>
</dbReference>
<evidence type="ECO:0000256" key="4">
    <source>
        <dbReference type="ARBA" id="ARBA00022787"/>
    </source>
</evidence>
<evidence type="ECO:0000256" key="5">
    <source>
        <dbReference type="ARBA" id="ARBA00022792"/>
    </source>
</evidence>
<reference evidence="14 15" key="1">
    <citation type="journal article" date="2015" name="Genome Biol. Evol.">
        <title>Phylogenomic analyses indicate that early fungi evolved digesting cell walls of algal ancestors of land plants.</title>
        <authorList>
            <person name="Chang Y."/>
            <person name="Wang S."/>
            <person name="Sekimoto S."/>
            <person name="Aerts A.L."/>
            <person name="Choi C."/>
            <person name="Clum A."/>
            <person name="LaButti K.M."/>
            <person name="Lindquist E.A."/>
            <person name="Yee Ngan C."/>
            <person name="Ohm R.A."/>
            <person name="Salamov A.A."/>
            <person name="Grigoriev I.V."/>
            <person name="Spatafora J.W."/>
            <person name="Berbee M.L."/>
        </authorList>
    </citation>
    <scope>NUCLEOTIDE SEQUENCE [LARGE SCALE GENOMIC DNA]</scope>
    <source>
        <strain evidence="14 15">NRRL 1564</strain>
    </source>
</reference>
<evidence type="ECO:0000259" key="13">
    <source>
        <dbReference type="SMART" id="SM00563"/>
    </source>
</evidence>
<dbReference type="STRING" id="763665.A0A2G5B7U1"/>
<keyword evidence="7" id="KW-0496">Mitochondrion</keyword>
<dbReference type="GO" id="GO:0035965">
    <property type="term" value="P:cardiolipin acyl-chain remodeling"/>
    <property type="evidence" value="ECO:0007669"/>
    <property type="project" value="TreeGrafter"/>
</dbReference>
<dbReference type="EMBL" id="KZ303510">
    <property type="protein sequence ID" value="PIA15113.1"/>
    <property type="molecule type" value="Genomic_DNA"/>
</dbReference>
<sequence>MDSDSDDTHTVASQQYYRTEKLISQLPRTTWQERSYAFWVAQQLEANEPWWRPLSAMVIGATSTAMSMVLRLGFRQVLVEDLYKLTDVVESTRNRAVVTVANHESLMDDPVIWGAMPARMRWRPEYMRWTLGAQELTYKNPAFNAFFALGQTIPTVRGDGIYQLAVEIGLRKLNQNKWVHVFPESKINQGAQLLRFKWGVSRMIMEAERTPIVIPMFFSGMREVMPLRQKLPLPRLNPFERVFYIRAGDFIDFTEQVEQWRATRAKISSVDDVARLDEQVRIHIASQLWDAVNKLKTESEQKLR</sequence>
<dbReference type="InterPro" id="IPR000872">
    <property type="entry name" value="Tafazzin"/>
</dbReference>
<evidence type="ECO:0000256" key="2">
    <source>
        <dbReference type="ARBA" id="ARBA00010524"/>
    </source>
</evidence>
<dbReference type="PRINTS" id="PR00979">
    <property type="entry name" value="TAFAZZIN"/>
</dbReference>
<keyword evidence="8" id="KW-0472">Membrane</keyword>
<organism evidence="14 15">
    <name type="scientific">Coemansia reversa (strain ATCC 12441 / NRRL 1564)</name>
    <dbReference type="NCBI Taxonomy" id="763665"/>
    <lineage>
        <taxon>Eukaryota</taxon>
        <taxon>Fungi</taxon>
        <taxon>Fungi incertae sedis</taxon>
        <taxon>Zoopagomycota</taxon>
        <taxon>Kickxellomycotina</taxon>
        <taxon>Kickxellomycetes</taxon>
        <taxon>Kickxellales</taxon>
        <taxon>Kickxellaceae</taxon>
        <taxon>Coemansia</taxon>
    </lineage>
</organism>
<comment type="subcellular location">
    <subcellularLocation>
        <location evidence="1">Mitochondrion inner membrane</location>
        <topology evidence="1">Peripheral membrane protein</topology>
        <orientation evidence="1">Intermembrane side</orientation>
    </subcellularLocation>
    <subcellularLocation>
        <location evidence="10">Mitochondrion outer membrane</location>
        <topology evidence="10">Peripheral membrane protein</topology>
        <orientation evidence="10">Intermembrane side</orientation>
    </subcellularLocation>
</comment>
<evidence type="ECO:0000256" key="7">
    <source>
        <dbReference type="ARBA" id="ARBA00023128"/>
    </source>
</evidence>
<evidence type="ECO:0000256" key="6">
    <source>
        <dbReference type="ARBA" id="ARBA00023098"/>
    </source>
</evidence>
<keyword evidence="6" id="KW-0443">Lipid metabolism</keyword>
<dbReference type="OrthoDB" id="193467at2759"/>
<keyword evidence="15" id="KW-1185">Reference proteome</keyword>
<dbReference type="SMART" id="SM00563">
    <property type="entry name" value="PlsC"/>
    <property type="match status" value="1"/>
</dbReference>
<evidence type="ECO:0000256" key="8">
    <source>
        <dbReference type="ARBA" id="ARBA00023136"/>
    </source>
</evidence>
<dbReference type="Proteomes" id="UP000242474">
    <property type="component" value="Unassembled WGS sequence"/>
</dbReference>
<comment type="catalytic activity">
    <reaction evidence="11">
        <text>1'-[1,2-diacyl-sn-glycero-3-phospho],3'-[1-acyl-sn-glycero-3-phospho]-glycerol + a 1,2-diacyl-sn-glycero-3-phosphocholine = a cardiolipin + a 1-acyl-sn-glycero-3-phosphocholine</text>
        <dbReference type="Rhea" id="RHEA:33731"/>
        <dbReference type="ChEBI" id="CHEBI:57643"/>
        <dbReference type="ChEBI" id="CHEBI:58168"/>
        <dbReference type="ChEBI" id="CHEBI:62237"/>
        <dbReference type="ChEBI" id="CHEBI:64743"/>
    </reaction>
    <physiologicalReaction direction="left-to-right" evidence="11">
        <dbReference type="Rhea" id="RHEA:33732"/>
    </physiologicalReaction>
    <physiologicalReaction direction="right-to-left" evidence="11">
        <dbReference type="Rhea" id="RHEA:33733"/>
    </physiologicalReaction>
</comment>
<dbReference type="GO" id="GO:0007007">
    <property type="term" value="P:inner mitochondrial membrane organization"/>
    <property type="evidence" value="ECO:0007669"/>
    <property type="project" value="TreeGrafter"/>
</dbReference>
<dbReference type="AlphaFoldDB" id="A0A2G5B7U1"/>
<evidence type="ECO:0000313" key="14">
    <source>
        <dbReference type="EMBL" id="PIA15113.1"/>
    </source>
</evidence>
<dbReference type="PANTHER" id="PTHR12497:SF0">
    <property type="entry name" value="TAFAZZIN"/>
    <property type="match status" value="1"/>
</dbReference>
<evidence type="ECO:0000256" key="12">
    <source>
        <dbReference type="RuleBase" id="RU365062"/>
    </source>
</evidence>
<comment type="similarity">
    <text evidence="2 12">Belongs to the taffazin family.</text>
</comment>
<evidence type="ECO:0000256" key="10">
    <source>
        <dbReference type="ARBA" id="ARBA00024323"/>
    </source>
</evidence>
<dbReference type="SUPFAM" id="SSF69593">
    <property type="entry name" value="Glycerol-3-phosphate (1)-acyltransferase"/>
    <property type="match status" value="1"/>
</dbReference>
<evidence type="ECO:0000256" key="11">
    <source>
        <dbReference type="ARBA" id="ARBA00047906"/>
    </source>
</evidence>
<keyword evidence="9" id="KW-0012">Acyltransferase</keyword>
<dbReference type="GO" id="GO:0005743">
    <property type="term" value="C:mitochondrial inner membrane"/>
    <property type="evidence" value="ECO:0007669"/>
    <property type="project" value="UniProtKB-SubCell"/>
</dbReference>
<protein>
    <recommendedName>
        <fullName evidence="12">Tafazzin family protein</fullName>
    </recommendedName>
</protein>
<evidence type="ECO:0000256" key="9">
    <source>
        <dbReference type="ARBA" id="ARBA00023315"/>
    </source>
</evidence>
<evidence type="ECO:0000256" key="1">
    <source>
        <dbReference type="ARBA" id="ARBA00004137"/>
    </source>
</evidence>
<gene>
    <name evidence="14" type="ORF">COEREDRAFT_82310</name>
</gene>
<dbReference type="PANTHER" id="PTHR12497">
    <property type="entry name" value="TAZ PROTEIN TAFAZZIN"/>
    <property type="match status" value="1"/>
</dbReference>
<evidence type="ECO:0000256" key="3">
    <source>
        <dbReference type="ARBA" id="ARBA00022679"/>
    </source>
</evidence>
<dbReference type="GO" id="GO:0047184">
    <property type="term" value="F:1-acylglycerophosphocholine O-acyltransferase activity"/>
    <property type="evidence" value="ECO:0007669"/>
    <property type="project" value="TreeGrafter"/>
</dbReference>
<keyword evidence="3" id="KW-0808">Transferase</keyword>
<evidence type="ECO:0000313" key="15">
    <source>
        <dbReference type="Proteomes" id="UP000242474"/>
    </source>
</evidence>
<feature type="domain" description="Phospholipid/glycerol acyltransferase" evidence="13">
    <location>
        <begin position="97"/>
        <end position="221"/>
    </location>
</feature>
<keyword evidence="5" id="KW-0999">Mitochondrion inner membrane</keyword>
<dbReference type="Pfam" id="PF01553">
    <property type="entry name" value="Acyltransferase"/>
    <property type="match status" value="1"/>
</dbReference>
<dbReference type="GO" id="GO:0005741">
    <property type="term" value="C:mitochondrial outer membrane"/>
    <property type="evidence" value="ECO:0007669"/>
    <property type="project" value="UniProtKB-SubCell"/>
</dbReference>